<dbReference type="eggNOG" id="KOG1810">
    <property type="taxonomic scope" value="Eukaryota"/>
</dbReference>
<evidence type="ECO:0000256" key="1">
    <source>
        <dbReference type="ARBA" id="ARBA00010409"/>
    </source>
</evidence>
<dbReference type="FunCoup" id="A0A0L0HG00">
    <property type="interactions" value="320"/>
</dbReference>
<dbReference type="Pfam" id="PF10350">
    <property type="entry name" value="DUF2428"/>
    <property type="match status" value="1"/>
</dbReference>
<dbReference type="OrthoDB" id="73997at2759"/>
<feature type="domain" description="DUF2428" evidence="3">
    <location>
        <begin position="983"/>
        <end position="1244"/>
    </location>
</feature>
<reference evidence="6 7" key="1">
    <citation type="submission" date="2009-08" db="EMBL/GenBank/DDBJ databases">
        <title>The Genome Sequence of Spizellomyces punctatus strain DAOM BR117.</title>
        <authorList>
            <consortium name="The Broad Institute Genome Sequencing Platform"/>
            <person name="Russ C."/>
            <person name="Cuomo C."/>
            <person name="Shea T."/>
            <person name="Young S.K."/>
            <person name="Zeng Q."/>
            <person name="Koehrsen M."/>
            <person name="Haas B."/>
            <person name="Borodovsky M."/>
            <person name="Guigo R."/>
            <person name="Alvarado L."/>
            <person name="Berlin A."/>
            <person name="Bochicchio J."/>
            <person name="Borenstein D."/>
            <person name="Chapman S."/>
            <person name="Chen Z."/>
            <person name="Engels R."/>
            <person name="Freedman E."/>
            <person name="Gellesch M."/>
            <person name="Goldberg J."/>
            <person name="Griggs A."/>
            <person name="Gujja S."/>
            <person name="Heiman D."/>
            <person name="Hepburn T."/>
            <person name="Howarth C."/>
            <person name="Jen D."/>
            <person name="Larson L."/>
            <person name="Lewis B."/>
            <person name="Mehta T."/>
            <person name="Park D."/>
            <person name="Pearson M."/>
            <person name="Roberts A."/>
            <person name="Saif S."/>
            <person name="Shenoy N."/>
            <person name="Sisk P."/>
            <person name="Stolte C."/>
            <person name="Sykes S."/>
            <person name="Thomson T."/>
            <person name="Walk T."/>
            <person name="White J."/>
            <person name="Yandava C."/>
            <person name="Burger G."/>
            <person name="Gray M.W."/>
            <person name="Holland P.W.H."/>
            <person name="King N."/>
            <person name="Lang F.B.F."/>
            <person name="Roger A.J."/>
            <person name="Ruiz-Trillo I."/>
            <person name="Lander E."/>
            <person name="Nusbaum C."/>
        </authorList>
    </citation>
    <scope>NUCLEOTIDE SEQUENCE [LARGE SCALE GENOMIC DNA]</scope>
    <source>
        <strain evidence="6 7">DAOM BR117</strain>
    </source>
</reference>
<dbReference type="Pfam" id="PF25151">
    <property type="entry name" value="TPR_Trm732_C"/>
    <property type="match status" value="1"/>
</dbReference>
<dbReference type="InterPro" id="IPR016024">
    <property type="entry name" value="ARM-type_fold"/>
</dbReference>
<dbReference type="VEuPathDB" id="FungiDB:SPPG_04346"/>
<dbReference type="GO" id="GO:0030488">
    <property type="term" value="P:tRNA methylation"/>
    <property type="evidence" value="ECO:0007669"/>
    <property type="project" value="TreeGrafter"/>
</dbReference>
<dbReference type="OMA" id="LIMDPFD"/>
<dbReference type="InterPro" id="IPR019442">
    <property type="entry name" value="THADA/TRM732_DUF2428"/>
</dbReference>
<dbReference type="Gene3D" id="1.25.10.10">
    <property type="entry name" value="Leucine-rich Repeat Variant"/>
    <property type="match status" value="1"/>
</dbReference>
<dbReference type="InterPro" id="IPR056843">
    <property type="entry name" value="THADA-like_TPR"/>
</dbReference>
<feature type="domain" description="tRNA (32-2'-O)-methyltransferase regulator THADA-like TPR repeats region" evidence="4">
    <location>
        <begin position="557"/>
        <end position="842"/>
    </location>
</feature>
<dbReference type="Pfam" id="PF25150">
    <property type="entry name" value="TPR_Trm732"/>
    <property type="match status" value="1"/>
</dbReference>
<dbReference type="PANTHER" id="PTHR14387:SF0">
    <property type="entry name" value="DUF2428 DOMAIN-CONTAINING PROTEIN"/>
    <property type="match status" value="1"/>
</dbReference>
<proteinExistence type="inferred from homology"/>
<dbReference type="EMBL" id="KQ257456">
    <property type="protein sequence ID" value="KNC99997.1"/>
    <property type="molecule type" value="Genomic_DNA"/>
</dbReference>
<dbReference type="STRING" id="645134.A0A0L0HG00"/>
<sequence>MPKHSKKTSLRAVHFFEVKDTWKRLYDENVSRYPAPAHQAILRCLHDFLSSSQATQLVALRRLVSTVGKARDDLSLLVETSSLFKSCLLPIALEVHFASTGPSENSFRSAAFSLVARIHEFYENAPEDSLWDRTIVRDRLSNDYQGFLQNIADGPLDDSVISHFGAVIMTTLDRSIGKDVVGQSFGATLSLLVRCLTVIVNEVSDSSASTNATTTIIYISNRLSRCTDLLKIAAALLTRYPGIVQVMIEDSGPKRDVVQDLLNATLRICFSHGFLQENQFMAGFLAPALLDITQEPSTIVGALFGYRKNAPGDILQVNIPSMSEQWVGDAHWDFSALCIYRGLLINFAGEKCLTKVAFAGEHPTLIGLLYKQIIDICDRATESGIRVLAFQTLATWLSNVEQILKSRKTLPLTLIQSTVELVRAPVIEKLFGYVFDQWEDPIDTVQHKLKDLFVGLLDVLHVQYVDIDTDLHVQMMINGLLKADWHRKVKYDLLSLMLSKVRPQALLRLRADFLEHCFAVMTNIMLASRISAFINRFIKEALSDIGVEDESSAQANEFWVNPVCIALTSESLVIRKICSENMIHIILKEKHCSFQLLMNALQHGVYSKDATGSAFRLHGTIAVVKAARMLGLLELSSFLAENRDMVEQAISHPDANLRVDVLALLCETRQGTADFSEEELFALKKYLLISLDSQSPEFRQRVQAYLVKLLRRIRRAMYSNWRDYLSRKMYIDEHAKASSKPSNLDQMTEIANDLNRRLIMKRDFLAWLGDSTVASLFPGCSFQRTTCNLYLMTTILESEDSTIDVNTKVNLAEVPDYPTLANRETVQVLLAIIFNDTYAPNREKAFELLMQFPAPLAGIVSVRSIQTLLAKGIAWISSIRSHESDTGATVVRLVFAKYVKGMQMYLDVDTKLKLARGGCPMAYFVKQLMELLARNIDIAAKNLYLSASGHPMHGLFRALQNVLLEIDFGAAAIQANIEEWQRLVRDIMNLIKSGCDAVLSVCADESPEGNLPASFADMQQNMEDLIVEAGAASSGPYSDRGSQAQLILYSCFHTIKETTAVIQALICRTPLPLSQSDSESLVTFEQIVESGDQLRTLLASIRHRGAFSAVHVCFASVCATLLSSGKEFLVELPKAWLDGFLAQVVSVDVSITRRSAGLPLGVLAIVSAPVPSRKLLLTSALNKLFAIGMQDVPAHANERLDLPQVHAYNVIRAILQDAEVASEVRDHIGEAFALSIKGFSSRSFPIRNCAAMLFSTLITKALGTKKSRDEMNIVNTVTGREFFVRFPKLHSLLLQQLTEAVEKLEEGEVHPALYPILTILARLKPSVLEGSDTLMTLSAFGTVVARCAMAAIFKVREMSARAYAPLILSSNLIPSVERLIQQGKSASQNHLHGALLQIQYLLRVHLASDVAGKDIRRDATIRLPTVFLAASDIALNNSCPVTKALYLSIVTEFFIQAAWVRDEVDEENELDALATQHFVNIRQTFRDYALEALRRDGEAAFMGYSVRRAQALLVLRCLAVCPPNADQGTRIILDLLDDREYEVQLATIGFIKDHIHTNTCVNITSAQIKQKLRSLVLSASVYYQVVQEAAKLLVQMELSDPSDGPIELENFANSILQVLSSSPKPHLAESILPLLGMEVHKVHVAPEALQDPQTLSTSYVKIIQFWCRDEQPLAVRASVVTSLQNVIPVIDRLEESNVVDILFLLDQLLQDDDPDIRECTARIVSSMLKFKQPVTASRCRTLLGFHIATHPWAGGFELVVERFQKVLLNHDIKTILAGESQSTDVLFAQEEHNSRREEFVDMVLASACLKRLFANQTISASCGKLMIKFTCNWVRTAMMDIKRAAAASFDATEFFSRPRVFGCVASVINAAFFLSHVGSMDGEIVIGQIREMEYLHPNLKAMAAGGQKGKLIKSICLGEANM</sequence>
<evidence type="ECO:0000259" key="3">
    <source>
        <dbReference type="Pfam" id="PF10350"/>
    </source>
</evidence>
<gene>
    <name evidence="6" type="ORF">SPPG_04346</name>
</gene>
<dbReference type="GeneID" id="27687799"/>
<evidence type="ECO:0000313" key="6">
    <source>
        <dbReference type="EMBL" id="KNC99997.1"/>
    </source>
</evidence>
<evidence type="ECO:0000256" key="2">
    <source>
        <dbReference type="ARBA" id="ARBA00022694"/>
    </source>
</evidence>
<dbReference type="InterPro" id="IPR011989">
    <property type="entry name" value="ARM-like"/>
</dbReference>
<protein>
    <submittedName>
        <fullName evidence="6">Uncharacterized protein</fullName>
    </submittedName>
</protein>
<evidence type="ECO:0000313" key="7">
    <source>
        <dbReference type="Proteomes" id="UP000053201"/>
    </source>
</evidence>
<organism evidence="6 7">
    <name type="scientific">Spizellomyces punctatus (strain DAOM BR117)</name>
    <dbReference type="NCBI Taxonomy" id="645134"/>
    <lineage>
        <taxon>Eukaryota</taxon>
        <taxon>Fungi</taxon>
        <taxon>Fungi incertae sedis</taxon>
        <taxon>Chytridiomycota</taxon>
        <taxon>Chytridiomycota incertae sedis</taxon>
        <taxon>Chytridiomycetes</taxon>
        <taxon>Spizellomycetales</taxon>
        <taxon>Spizellomycetaceae</taxon>
        <taxon>Spizellomyces</taxon>
    </lineage>
</organism>
<accession>A0A0L0HG00</accession>
<feature type="domain" description="tRNA (32-2'-O)-methyltransferase regulator THADA-like C-terminal TPR repeats region" evidence="5">
    <location>
        <begin position="1247"/>
        <end position="1401"/>
    </location>
</feature>
<evidence type="ECO:0000259" key="4">
    <source>
        <dbReference type="Pfam" id="PF25150"/>
    </source>
</evidence>
<keyword evidence="2" id="KW-0819">tRNA processing</keyword>
<keyword evidence="7" id="KW-1185">Reference proteome</keyword>
<dbReference type="GO" id="GO:0005829">
    <property type="term" value="C:cytosol"/>
    <property type="evidence" value="ECO:0007669"/>
    <property type="project" value="TreeGrafter"/>
</dbReference>
<dbReference type="SUPFAM" id="SSF48371">
    <property type="entry name" value="ARM repeat"/>
    <property type="match status" value="1"/>
</dbReference>
<feature type="non-terminal residue" evidence="6">
    <location>
        <position position="1"/>
    </location>
</feature>
<evidence type="ECO:0000259" key="5">
    <source>
        <dbReference type="Pfam" id="PF25151"/>
    </source>
</evidence>
<comment type="similarity">
    <text evidence="1">Belongs to the THADA family.</text>
</comment>
<dbReference type="InterPro" id="IPR051954">
    <property type="entry name" value="tRNA_methyltransferase_THADA"/>
</dbReference>
<name>A0A0L0HG00_SPIPD</name>
<dbReference type="InterPro" id="IPR056842">
    <property type="entry name" value="THADA-like_TPR_C"/>
</dbReference>
<dbReference type="RefSeq" id="XP_016608037.1">
    <property type="nucleotide sequence ID" value="XM_016752586.1"/>
</dbReference>
<dbReference type="InParanoid" id="A0A0L0HG00"/>
<dbReference type="Proteomes" id="UP000053201">
    <property type="component" value="Unassembled WGS sequence"/>
</dbReference>
<dbReference type="PANTHER" id="PTHR14387">
    <property type="entry name" value="THADA/DEATH RECEPTOR INTERACTING PROTEIN"/>
    <property type="match status" value="1"/>
</dbReference>